<reference evidence="2 3" key="1">
    <citation type="submission" date="2018-05" db="EMBL/GenBank/DDBJ databases">
        <title>Rhodobacteraceae gen. nov., sp. nov. isolated from sea water.</title>
        <authorList>
            <person name="Ren Y."/>
        </authorList>
    </citation>
    <scope>NUCLEOTIDE SEQUENCE [LARGE SCALE GENOMIC DNA]</scope>
    <source>
        <strain evidence="2 3">TG-679</strain>
    </source>
</reference>
<accession>A0A2V2LE69</accession>
<keyword evidence="3" id="KW-1185">Reference proteome</keyword>
<dbReference type="Proteomes" id="UP000245680">
    <property type="component" value="Unassembled WGS sequence"/>
</dbReference>
<dbReference type="Pfam" id="PF14384">
    <property type="entry name" value="BrnA_antitoxin"/>
    <property type="match status" value="1"/>
</dbReference>
<comment type="caution">
    <text evidence="2">The sequence shown here is derived from an EMBL/GenBank/DDBJ whole genome shotgun (WGS) entry which is preliminary data.</text>
</comment>
<gene>
    <name evidence="2" type="ORF">DKT77_15395</name>
</gene>
<organism evidence="2 3">
    <name type="scientific">Meridianimarinicoccus roseus</name>
    <dbReference type="NCBI Taxonomy" id="2072018"/>
    <lineage>
        <taxon>Bacteria</taxon>
        <taxon>Pseudomonadati</taxon>
        <taxon>Pseudomonadota</taxon>
        <taxon>Alphaproteobacteria</taxon>
        <taxon>Rhodobacterales</taxon>
        <taxon>Paracoccaceae</taxon>
        <taxon>Meridianimarinicoccus</taxon>
    </lineage>
</organism>
<dbReference type="InterPro" id="IPR025528">
    <property type="entry name" value="BrnA_antitoxin"/>
</dbReference>
<dbReference type="OrthoDB" id="361944at2"/>
<evidence type="ECO:0000313" key="2">
    <source>
        <dbReference type="EMBL" id="PWR01527.1"/>
    </source>
</evidence>
<evidence type="ECO:0000313" key="3">
    <source>
        <dbReference type="Proteomes" id="UP000245680"/>
    </source>
</evidence>
<protein>
    <recommendedName>
        <fullName evidence="4">BrnA antitoxin of type II toxin-antitoxin system</fullName>
    </recommendedName>
</protein>
<sequence length="143" mass="16370">MPRSSTAHRTPPARLEPTRNLHRRAPEPGQTKTARLAYERLMGEVRDLEYEDLAPFWIGKHIPEAWDTLERDVDVAEKKVRVTLLLDESVAKFYRGMGQGYQARINRVLATFAQMRIAQVNAAEARIAKFRAEERARLRGEGG</sequence>
<name>A0A2V2LE69_9RHOB</name>
<evidence type="ECO:0000256" key="1">
    <source>
        <dbReference type="SAM" id="MobiDB-lite"/>
    </source>
</evidence>
<dbReference type="AlphaFoldDB" id="A0A2V2LE69"/>
<feature type="region of interest" description="Disordered" evidence="1">
    <location>
        <begin position="1"/>
        <end position="31"/>
    </location>
</feature>
<dbReference type="EMBL" id="QGKU01000048">
    <property type="protein sequence ID" value="PWR01527.1"/>
    <property type="molecule type" value="Genomic_DNA"/>
</dbReference>
<proteinExistence type="predicted"/>
<evidence type="ECO:0008006" key="4">
    <source>
        <dbReference type="Google" id="ProtNLM"/>
    </source>
</evidence>
<dbReference type="RefSeq" id="WP_109812567.1">
    <property type="nucleotide sequence ID" value="NZ_QGKU01000048.1"/>
</dbReference>